<dbReference type="AlphaFoldDB" id="A0A0W0YIA2"/>
<proteinExistence type="predicted"/>
<dbReference type="EMBL" id="LNYU01000081">
    <property type="protein sequence ID" value="KTD56594.1"/>
    <property type="molecule type" value="Genomic_DNA"/>
</dbReference>
<accession>A0A0W0YIA2</accession>
<dbReference type="OrthoDB" id="5636558at2"/>
<dbReference type="STRING" id="45074.Lsan_2754"/>
<organism evidence="1 2">
    <name type="scientific">Legionella santicrucis</name>
    <dbReference type="NCBI Taxonomy" id="45074"/>
    <lineage>
        <taxon>Bacteria</taxon>
        <taxon>Pseudomonadati</taxon>
        <taxon>Pseudomonadota</taxon>
        <taxon>Gammaproteobacteria</taxon>
        <taxon>Legionellales</taxon>
        <taxon>Legionellaceae</taxon>
        <taxon>Legionella</taxon>
    </lineage>
</organism>
<sequence length="344" mass="39313">MKNIAEIKELLAQVDKPGTISEDLMAFFLHMKQSIRFAKGGDGFNAFAMSSDELDELAYIIEQMIENCAEDLRFQIAISKWDGSAHLNHWSFLEFNFKAKEFSSLDVLICDPLGFVQSLVLTNLLTNQMEFGRLSKICNLRVYVPTDILQNAGRGCAYFTTDSIAMLSNQDKYCPVYDYMCAHQQKEKQSEAKYTLETYRDAVAMCYTKEDLENMYDFNLVVSALPVRLLRTKQAVSSLEKEVRDSTELSAEVVNSKGERAWKSIEKHLFFVEDRTGLLQHRNMRVNKKMEKLGEKINAISSSLNSEKDIKPFNEAVEKHRLSGLVALVEKHSKHDDYTFSTLG</sequence>
<evidence type="ECO:0000313" key="1">
    <source>
        <dbReference type="EMBL" id="KTD56594.1"/>
    </source>
</evidence>
<gene>
    <name evidence="1" type="ORF">Lsan_2754</name>
</gene>
<name>A0A0W0YIA2_9GAMM</name>
<reference evidence="1 2" key="1">
    <citation type="submission" date="2015-11" db="EMBL/GenBank/DDBJ databases">
        <title>Genomic analysis of 38 Legionella species identifies large and diverse effector repertoires.</title>
        <authorList>
            <person name="Burstein D."/>
            <person name="Amaro F."/>
            <person name="Zusman T."/>
            <person name="Lifshitz Z."/>
            <person name="Cohen O."/>
            <person name="Gilbert J.A."/>
            <person name="Pupko T."/>
            <person name="Shuman H.A."/>
            <person name="Segal G."/>
        </authorList>
    </citation>
    <scope>NUCLEOTIDE SEQUENCE [LARGE SCALE GENOMIC DNA]</scope>
    <source>
        <strain evidence="1 2">SC-63-C7</strain>
    </source>
</reference>
<evidence type="ECO:0000313" key="2">
    <source>
        <dbReference type="Proteomes" id="UP000054703"/>
    </source>
</evidence>
<protein>
    <submittedName>
        <fullName evidence="1">Uncharacterized protein</fullName>
    </submittedName>
</protein>
<keyword evidence="2" id="KW-1185">Reference proteome</keyword>
<dbReference type="PATRIC" id="fig|45074.5.peg.2963"/>
<dbReference type="Proteomes" id="UP000054703">
    <property type="component" value="Unassembled WGS sequence"/>
</dbReference>
<dbReference type="RefSeq" id="WP_058514797.1">
    <property type="nucleotide sequence ID" value="NZ_CAAAIH010000009.1"/>
</dbReference>
<comment type="caution">
    <text evidence="1">The sequence shown here is derived from an EMBL/GenBank/DDBJ whole genome shotgun (WGS) entry which is preliminary data.</text>
</comment>